<evidence type="ECO:0000313" key="2">
    <source>
        <dbReference type="EMBL" id="TCO74248.1"/>
    </source>
</evidence>
<dbReference type="InterPro" id="IPR000182">
    <property type="entry name" value="GNAT_dom"/>
</dbReference>
<feature type="domain" description="N-acetyltransferase" evidence="1">
    <location>
        <begin position="12"/>
        <end position="168"/>
    </location>
</feature>
<dbReference type="Gene3D" id="3.40.630.30">
    <property type="match status" value="1"/>
</dbReference>
<dbReference type="GO" id="GO:0016747">
    <property type="term" value="F:acyltransferase activity, transferring groups other than amino-acyl groups"/>
    <property type="evidence" value="ECO:0007669"/>
    <property type="project" value="InterPro"/>
</dbReference>
<keyword evidence="2" id="KW-0808">Transferase</keyword>
<sequence length="172" mass="18691">MTAIPTIRTARLTLRAPGPQDVAPMAAFYASERSRFVGGPKDAEGAWRQLAAEIGHWTLRGYGHWIVEETATGTACGMVGLWNPEGWPEPELGWDLFDGFEGRGYATEAALAAREHAYGTLGWRTAISLVHPENTASARVADRLGARPDSTFTHPAFGTVLIYRHPVPEACC</sequence>
<organism evidence="2 3">
    <name type="scientific">Rhodovulum euryhalinum</name>
    <dbReference type="NCBI Taxonomy" id="35805"/>
    <lineage>
        <taxon>Bacteria</taxon>
        <taxon>Pseudomonadati</taxon>
        <taxon>Pseudomonadota</taxon>
        <taxon>Alphaproteobacteria</taxon>
        <taxon>Rhodobacterales</taxon>
        <taxon>Paracoccaceae</taxon>
        <taxon>Rhodovulum</taxon>
    </lineage>
</organism>
<protein>
    <submittedName>
        <fullName evidence="2">RimJ/RimL family protein N-acetyltransferase</fullName>
    </submittedName>
</protein>
<dbReference type="OrthoDB" id="6293260at2"/>
<accession>A0A4R2KVJ3</accession>
<dbReference type="InterPro" id="IPR051531">
    <property type="entry name" value="N-acetyltransferase"/>
</dbReference>
<comment type="caution">
    <text evidence="2">The sequence shown here is derived from an EMBL/GenBank/DDBJ whole genome shotgun (WGS) entry which is preliminary data.</text>
</comment>
<dbReference type="InterPro" id="IPR016181">
    <property type="entry name" value="Acyl_CoA_acyltransferase"/>
</dbReference>
<dbReference type="EMBL" id="SLWW01000001">
    <property type="protein sequence ID" value="TCO74248.1"/>
    <property type="molecule type" value="Genomic_DNA"/>
</dbReference>
<dbReference type="AlphaFoldDB" id="A0A4R2KVJ3"/>
<dbReference type="SUPFAM" id="SSF55729">
    <property type="entry name" value="Acyl-CoA N-acyltransferases (Nat)"/>
    <property type="match status" value="1"/>
</dbReference>
<reference evidence="2 3" key="1">
    <citation type="submission" date="2019-03" db="EMBL/GenBank/DDBJ databases">
        <title>Genomic Encyclopedia of Type Strains, Phase IV (KMG-IV): sequencing the most valuable type-strain genomes for metagenomic binning, comparative biology and taxonomic classification.</title>
        <authorList>
            <person name="Goeker M."/>
        </authorList>
    </citation>
    <scope>NUCLEOTIDE SEQUENCE [LARGE SCALE GENOMIC DNA]</scope>
    <source>
        <strain evidence="2 3">DSM 4868</strain>
    </source>
</reference>
<gene>
    <name evidence="2" type="ORF">EV655_101410</name>
</gene>
<evidence type="ECO:0000313" key="3">
    <source>
        <dbReference type="Proteomes" id="UP000295142"/>
    </source>
</evidence>
<evidence type="ECO:0000259" key="1">
    <source>
        <dbReference type="PROSITE" id="PS51186"/>
    </source>
</evidence>
<dbReference type="Pfam" id="PF13302">
    <property type="entry name" value="Acetyltransf_3"/>
    <property type="match status" value="1"/>
</dbReference>
<dbReference type="PANTHER" id="PTHR43792:SF1">
    <property type="entry name" value="N-ACETYLTRANSFERASE DOMAIN-CONTAINING PROTEIN"/>
    <property type="match status" value="1"/>
</dbReference>
<dbReference type="PANTHER" id="PTHR43792">
    <property type="entry name" value="GNAT FAMILY, PUTATIVE (AFU_ORTHOLOGUE AFUA_3G00765)-RELATED-RELATED"/>
    <property type="match status" value="1"/>
</dbReference>
<name>A0A4R2KVJ3_9RHOB</name>
<dbReference type="PROSITE" id="PS51186">
    <property type="entry name" value="GNAT"/>
    <property type="match status" value="1"/>
</dbReference>
<dbReference type="Proteomes" id="UP000295142">
    <property type="component" value="Unassembled WGS sequence"/>
</dbReference>
<proteinExistence type="predicted"/>
<keyword evidence="3" id="KW-1185">Reference proteome</keyword>
<dbReference type="RefSeq" id="WP_132540980.1">
    <property type="nucleotide sequence ID" value="NZ_SLWW01000001.1"/>
</dbReference>